<dbReference type="InterPro" id="IPR037069">
    <property type="entry name" value="AcylCoA_DH/ox_N_sf"/>
</dbReference>
<dbReference type="PANTHER" id="PTHR43884">
    <property type="entry name" value="ACYL-COA DEHYDROGENASE"/>
    <property type="match status" value="1"/>
</dbReference>
<dbReference type="AlphaFoldDB" id="T0YIW4"/>
<comment type="caution">
    <text evidence="2">The sequence shown here is derived from an EMBL/GenBank/DDBJ whole genome shotgun (WGS) entry which is preliminary data.</text>
</comment>
<proteinExistence type="predicted"/>
<feature type="domain" description="Acyl-CoA dehydrogenase/oxidase N-terminal" evidence="1">
    <location>
        <begin position="17"/>
        <end position="76"/>
    </location>
</feature>
<dbReference type="PANTHER" id="PTHR43884:SF12">
    <property type="entry name" value="ISOVALERYL-COA DEHYDROGENASE, MITOCHONDRIAL-RELATED"/>
    <property type="match status" value="1"/>
</dbReference>
<keyword evidence="2" id="KW-0560">Oxidoreductase</keyword>
<dbReference type="Gene3D" id="1.10.540.10">
    <property type="entry name" value="Acyl-CoA dehydrogenase/oxidase, N-terminal domain"/>
    <property type="match status" value="1"/>
</dbReference>
<dbReference type="GO" id="GO:0006552">
    <property type="term" value="P:L-leucine catabolic process"/>
    <property type="evidence" value="ECO:0007669"/>
    <property type="project" value="TreeGrafter"/>
</dbReference>
<dbReference type="EMBL" id="AUZZ01008960">
    <property type="protein sequence ID" value="EQD35351.1"/>
    <property type="molecule type" value="Genomic_DNA"/>
</dbReference>
<protein>
    <submittedName>
        <fullName evidence="2">Protein containing Acyl-CoA dehydrogenase</fullName>
        <ecNumber evidence="2">1.3.99.-</ecNumber>
    </submittedName>
</protein>
<dbReference type="GO" id="GO:0050660">
    <property type="term" value="F:flavin adenine dinucleotide binding"/>
    <property type="evidence" value="ECO:0007669"/>
    <property type="project" value="InterPro"/>
</dbReference>
<accession>T0YIW4</accession>
<dbReference type="InterPro" id="IPR009100">
    <property type="entry name" value="AcylCoA_DH/oxidase_NM_dom_sf"/>
</dbReference>
<organism evidence="2">
    <name type="scientific">mine drainage metagenome</name>
    <dbReference type="NCBI Taxonomy" id="410659"/>
    <lineage>
        <taxon>unclassified sequences</taxon>
        <taxon>metagenomes</taxon>
        <taxon>ecological metagenomes</taxon>
    </lineage>
</organism>
<dbReference type="SUPFAM" id="SSF56645">
    <property type="entry name" value="Acyl-CoA dehydrogenase NM domain-like"/>
    <property type="match status" value="1"/>
</dbReference>
<sequence length="76" mass="8448">MEDKLMSLTDNGFGLEEATEEIRAQVRRFATERIAPRAADIDRSNEFPRDLWPELGALGLLGITVPERWGGAGLGY</sequence>
<feature type="non-terminal residue" evidence="2">
    <location>
        <position position="76"/>
    </location>
</feature>
<name>T0YIW4_9ZZZZ</name>
<evidence type="ECO:0000313" key="2">
    <source>
        <dbReference type="EMBL" id="EQD35351.1"/>
    </source>
</evidence>
<gene>
    <name evidence="2" type="ORF">B2A_12423</name>
</gene>
<reference evidence="2" key="2">
    <citation type="journal article" date="2014" name="ISME J.">
        <title>Microbial stratification in low pH oxic and suboxic macroscopic growths along an acid mine drainage.</title>
        <authorList>
            <person name="Mendez-Garcia C."/>
            <person name="Mesa V."/>
            <person name="Sprenger R.R."/>
            <person name="Richter M."/>
            <person name="Diez M.S."/>
            <person name="Solano J."/>
            <person name="Bargiela R."/>
            <person name="Golyshina O.V."/>
            <person name="Manteca A."/>
            <person name="Ramos J.L."/>
            <person name="Gallego J.R."/>
            <person name="Llorente I."/>
            <person name="Martins Dos Santos V.A."/>
            <person name="Jensen O.N."/>
            <person name="Pelaez A.I."/>
            <person name="Sanchez J."/>
            <person name="Ferrer M."/>
        </authorList>
    </citation>
    <scope>NUCLEOTIDE SEQUENCE</scope>
</reference>
<reference evidence="2" key="1">
    <citation type="submission" date="2013-08" db="EMBL/GenBank/DDBJ databases">
        <authorList>
            <person name="Mendez C."/>
            <person name="Richter M."/>
            <person name="Ferrer M."/>
            <person name="Sanchez J."/>
        </authorList>
    </citation>
    <scope>NUCLEOTIDE SEQUENCE</scope>
</reference>
<dbReference type="GO" id="GO:0008470">
    <property type="term" value="F:3-methylbutanoyl-CoA dehydrogenase activity"/>
    <property type="evidence" value="ECO:0007669"/>
    <property type="project" value="TreeGrafter"/>
</dbReference>
<dbReference type="Pfam" id="PF02771">
    <property type="entry name" value="Acyl-CoA_dh_N"/>
    <property type="match status" value="1"/>
</dbReference>
<evidence type="ECO:0000259" key="1">
    <source>
        <dbReference type="Pfam" id="PF02771"/>
    </source>
</evidence>
<dbReference type="InterPro" id="IPR013786">
    <property type="entry name" value="AcylCoA_DH/ox_N"/>
</dbReference>
<dbReference type="EC" id="1.3.99.-" evidence="2"/>